<feature type="domain" description="ABC3 transporter permease C-terminal" evidence="8">
    <location>
        <begin position="763"/>
        <end position="872"/>
    </location>
</feature>
<evidence type="ECO:0000259" key="9">
    <source>
        <dbReference type="Pfam" id="PF12704"/>
    </source>
</evidence>
<keyword evidence="3 7" id="KW-0812">Transmembrane</keyword>
<evidence type="ECO:0000313" key="11">
    <source>
        <dbReference type="Proteomes" id="UP001264980"/>
    </source>
</evidence>
<sequence>MERKPTSARSGAGTPGPARPPRWATRLLASWSHPDTREELQGDMLEMYAYWLESLGKPPADRKYALAAIRLMRPFARQKRSNDYSETYSFSAAMIQNYFKIALRNLLKSKTFSAINVLGLALGMACSLMIMLWIRDERAVDAFHTNNGQLYRIYMREYFSGKVQGVIWTPGLLAEELKKSIPEIEMSTPYSWTNPQTFSVGNKIHKQATNWASADFFKMFSYKLLQGTPEGALRDKSNIVISRNMAEAFFGSAEAAMGKAIRYDNRKEMTVSAVFENIGTNSSLQFDCLMTWDAYTDDNGWARDWGSTDPLTFFKLRKDADPAKVATKMLHLLDKTNRDAGKPYKTQLAMQPFHEYYLNSNIKDAKMDGGRIEYVRLFSFVAVFILLIACINFMNLATARSSRRAKEVGVRKVVGAMRSMLAGQFMGEALLIATLSAILAVLLVALLLPAFNSLTGKQMVLPWSEPMFWGIIAGLLAATGLLAGSYPALFLSSLNPVRILKGALKFDSSSVWVRQGLVVFQFGLSVILIVGMIIIYRQVGFVQNKNLGFDRENLVYFPIEGELFKKYDILKAQLTQVAGVKEVSHMTANPASNGNGTEGITWPGSDPNDKVRFTPVGVGYNFTKTMNLQMADGRDFSKDFPTDSSGVLVNETAVKVMGLKDPVGREINWGRSKIRIVGVLKDFHFQSLHTAIRPLIAYLAVREPQGSVIVRIQAGKTPETLTAIERICKKLNPNVPFTYAFTDQEYARQYQSEQVVGKLAGYFAFLAIFISCLGLFGLAAFTAEQRTKEIGVRKVLGASVAGIVGLLSKDFLKLVMMAIVLASPVAWYIMKQWLQGFAYQIDIEWWMFVLAGVIAVLIAVFTVSFQSVRAAMVNPVRSLRSE</sequence>
<feature type="transmembrane region" description="Helical" evidence="7">
    <location>
        <begin position="512"/>
        <end position="536"/>
    </location>
</feature>
<feature type="transmembrane region" description="Helical" evidence="7">
    <location>
        <begin position="845"/>
        <end position="865"/>
    </location>
</feature>
<feature type="transmembrane region" description="Helical" evidence="7">
    <location>
        <begin position="114"/>
        <end position="134"/>
    </location>
</feature>
<dbReference type="NCBIfam" id="NF038404">
    <property type="entry name" value="perm_prefix_2"/>
    <property type="match status" value="1"/>
</dbReference>
<comment type="subcellular location">
    <subcellularLocation>
        <location evidence="1">Cell membrane</location>
        <topology evidence="1">Multi-pass membrane protein</topology>
    </subcellularLocation>
</comment>
<keyword evidence="2" id="KW-1003">Cell membrane</keyword>
<gene>
    <name evidence="10" type="ORF">J2W84_002289</name>
</gene>
<feature type="region of interest" description="Disordered" evidence="6">
    <location>
        <begin position="1"/>
        <end position="21"/>
    </location>
</feature>
<dbReference type="Proteomes" id="UP001264980">
    <property type="component" value="Unassembled WGS sequence"/>
</dbReference>
<dbReference type="PANTHER" id="PTHR30572:SF18">
    <property type="entry name" value="ABC-TYPE MACROLIDE FAMILY EXPORT SYSTEM PERMEASE COMPONENT 2"/>
    <property type="match status" value="1"/>
</dbReference>
<feature type="domain" description="MacB-like periplasmic core" evidence="9">
    <location>
        <begin position="564"/>
        <end position="722"/>
    </location>
</feature>
<evidence type="ECO:0000256" key="2">
    <source>
        <dbReference type="ARBA" id="ARBA00022475"/>
    </source>
</evidence>
<reference evidence="10 11" key="1">
    <citation type="submission" date="2023-07" db="EMBL/GenBank/DDBJ databases">
        <title>Sorghum-associated microbial communities from plants grown in Nebraska, USA.</title>
        <authorList>
            <person name="Schachtman D."/>
        </authorList>
    </citation>
    <scope>NUCLEOTIDE SEQUENCE [LARGE SCALE GENOMIC DNA]</scope>
    <source>
        <strain evidence="10 11">BE57</strain>
    </source>
</reference>
<proteinExistence type="predicted"/>
<keyword evidence="11" id="KW-1185">Reference proteome</keyword>
<keyword evidence="5 7" id="KW-0472">Membrane</keyword>
<accession>A0ABU1QVQ7</accession>
<dbReference type="EMBL" id="JAVDTI010000002">
    <property type="protein sequence ID" value="MDR6805243.1"/>
    <property type="molecule type" value="Genomic_DNA"/>
</dbReference>
<dbReference type="Pfam" id="PF12704">
    <property type="entry name" value="MacB_PCD"/>
    <property type="match status" value="2"/>
</dbReference>
<dbReference type="InterPro" id="IPR025857">
    <property type="entry name" value="MacB_PCD"/>
</dbReference>
<feature type="transmembrane region" description="Helical" evidence="7">
    <location>
        <begin position="759"/>
        <end position="783"/>
    </location>
</feature>
<name>A0ABU1QVQ7_9BACT</name>
<feature type="transmembrane region" description="Helical" evidence="7">
    <location>
        <begin position="468"/>
        <end position="491"/>
    </location>
</feature>
<feature type="transmembrane region" description="Helical" evidence="7">
    <location>
        <begin position="377"/>
        <end position="397"/>
    </location>
</feature>
<organism evidence="10 11">
    <name type="scientific">Dyadobacter fermentans</name>
    <dbReference type="NCBI Taxonomy" id="94254"/>
    <lineage>
        <taxon>Bacteria</taxon>
        <taxon>Pseudomonadati</taxon>
        <taxon>Bacteroidota</taxon>
        <taxon>Cytophagia</taxon>
        <taxon>Cytophagales</taxon>
        <taxon>Spirosomataceae</taxon>
        <taxon>Dyadobacter</taxon>
    </lineage>
</organism>
<evidence type="ECO:0000256" key="7">
    <source>
        <dbReference type="SAM" id="Phobius"/>
    </source>
</evidence>
<feature type="transmembrane region" description="Helical" evidence="7">
    <location>
        <begin position="811"/>
        <end position="830"/>
    </location>
</feature>
<dbReference type="RefSeq" id="WP_309982849.1">
    <property type="nucleotide sequence ID" value="NZ_JAVDTI010000002.1"/>
</dbReference>
<dbReference type="InterPro" id="IPR047699">
    <property type="entry name" value="Permease_put_prefix"/>
</dbReference>
<dbReference type="PANTHER" id="PTHR30572">
    <property type="entry name" value="MEMBRANE COMPONENT OF TRANSPORTER-RELATED"/>
    <property type="match status" value="1"/>
</dbReference>
<evidence type="ECO:0000313" key="10">
    <source>
        <dbReference type="EMBL" id="MDR6805243.1"/>
    </source>
</evidence>
<evidence type="ECO:0000256" key="4">
    <source>
        <dbReference type="ARBA" id="ARBA00022989"/>
    </source>
</evidence>
<feature type="domain" description="ABC3 transporter permease C-terminal" evidence="8">
    <location>
        <begin position="380"/>
        <end position="496"/>
    </location>
</feature>
<evidence type="ECO:0000259" key="8">
    <source>
        <dbReference type="Pfam" id="PF02687"/>
    </source>
</evidence>
<evidence type="ECO:0000256" key="6">
    <source>
        <dbReference type="SAM" id="MobiDB-lite"/>
    </source>
</evidence>
<evidence type="ECO:0000256" key="5">
    <source>
        <dbReference type="ARBA" id="ARBA00023136"/>
    </source>
</evidence>
<feature type="compositionally biased region" description="Low complexity" evidence="6">
    <location>
        <begin position="7"/>
        <end position="21"/>
    </location>
</feature>
<feature type="domain" description="MacB-like periplasmic core" evidence="9">
    <location>
        <begin position="113"/>
        <end position="329"/>
    </location>
</feature>
<comment type="caution">
    <text evidence="10">The sequence shown here is derived from an EMBL/GenBank/DDBJ whole genome shotgun (WGS) entry which is preliminary data.</text>
</comment>
<dbReference type="InterPro" id="IPR050250">
    <property type="entry name" value="Macrolide_Exporter_MacB"/>
</dbReference>
<evidence type="ECO:0000256" key="1">
    <source>
        <dbReference type="ARBA" id="ARBA00004651"/>
    </source>
</evidence>
<protein>
    <submittedName>
        <fullName evidence="10">Permease</fullName>
    </submittedName>
</protein>
<keyword evidence="4 7" id="KW-1133">Transmembrane helix</keyword>
<dbReference type="InterPro" id="IPR003838">
    <property type="entry name" value="ABC3_permease_C"/>
</dbReference>
<evidence type="ECO:0000256" key="3">
    <source>
        <dbReference type="ARBA" id="ARBA00022692"/>
    </source>
</evidence>
<feature type="transmembrane region" description="Helical" evidence="7">
    <location>
        <begin position="425"/>
        <end position="448"/>
    </location>
</feature>
<dbReference type="Pfam" id="PF02687">
    <property type="entry name" value="FtsX"/>
    <property type="match status" value="2"/>
</dbReference>